<accession>A0A8E2RSW2</accession>
<gene>
    <name evidence="2" type="ORF">C6P98_20790</name>
</gene>
<dbReference type="Proteomes" id="UP000237686">
    <property type="component" value="Unassembled WGS sequence"/>
</dbReference>
<comment type="caution">
    <text evidence="2">The sequence shown here is derived from an EMBL/GenBank/DDBJ whole genome shotgun (WGS) entry which is preliminary data.</text>
</comment>
<name>A0A8E2RSW2_9BURK</name>
<reference evidence="2 3" key="1">
    <citation type="submission" date="2018-03" db="EMBL/GenBank/DDBJ databases">
        <authorList>
            <person name="Nguyen K."/>
            <person name="Fouts D."/>
            <person name="Sutton G."/>
        </authorList>
    </citation>
    <scope>NUCLEOTIDE SEQUENCE [LARGE SCALE GENOMIC DNA]</scope>
    <source>
        <strain evidence="2 3">AU17135</strain>
    </source>
</reference>
<evidence type="ECO:0000313" key="3">
    <source>
        <dbReference type="Proteomes" id="UP000237686"/>
    </source>
</evidence>
<evidence type="ECO:0000256" key="1">
    <source>
        <dbReference type="SAM" id="MobiDB-lite"/>
    </source>
</evidence>
<protein>
    <submittedName>
        <fullName evidence="2">Uncharacterized protein</fullName>
    </submittedName>
</protein>
<dbReference type="EMBL" id="PVFZ01000057">
    <property type="protein sequence ID" value="PRF20656.1"/>
    <property type="molecule type" value="Genomic_DNA"/>
</dbReference>
<dbReference type="AlphaFoldDB" id="A0A8E2RSW2"/>
<sequence length="63" mass="6780">MVRLNRDRVGTGEPPAMPIASTPSIPGAGGRRRDRGTAGRREVSGIPCVRRVEIQIPMLNRSG</sequence>
<organism evidence="2 3">
    <name type="scientific">Burkholderia multivorans</name>
    <dbReference type="NCBI Taxonomy" id="87883"/>
    <lineage>
        <taxon>Bacteria</taxon>
        <taxon>Pseudomonadati</taxon>
        <taxon>Pseudomonadota</taxon>
        <taxon>Betaproteobacteria</taxon>
        <taxon>Burkholderiales</taxon>
        <taxon>Burkholderiaceae</taxon>
        <taxon>Burkholderia</taxon>
        <taxon>Burkholderia cepacia complex</taxon>
    </lineage>
</organism>
<feature type="region of interest" description="Disordered" evidence="1">
    <location>
        <begin position="1"/>
        <end position="44"/>
    </location>
</feature>
<feature type="compositionally biased region" description="Basic and acidic residues" evidence="1">
    <location>
        <begin position="1"/>
        <end position="10"/>
    </location>
</feature>
<proteinExistence type="predicted"/>
<evidence type="ECO:0000313" key="2">
    <source>
        <dbReference type="EMBL" id="PRF20656.1"/>
    </source>
</evidence>